<dbReference type="KEGG" id="rhl:LPU83_pLPU83d_0607"/>
<proteinExistence type="predicted"/>
<dbReference type="EMBL" id="HG916855">
    <property type="protein sequence ID" value="CDM61978.1"/>
    <property type="molecule type" value="Genomic_DNA"/>
</dbReference>
<dbReference type="PATRIC" id="fig|348824.6.peg.6255"/>
<protein>
    <submittedName>
        <fullName evidence="1">Uncharacterized protein</fullName>
    </submittedName>
</protein>
<keyword evidence="1" id="KW-0614">Plasmid</keyword>
<organism evidence="1 2">
    <name type="scientific">Rhizobium favelukesii</name>
    <dbReference type="NCBI Taxonomy" id="348824"/>
    <lineage>
        <taxon>Bacteria</taxon>
        <taxon>Pseudomonadati</taxon>
        <taxon>Pseudomonadota</taxon>
        <taxon>Alphaproteobacteria</taxon>
        <taxon>Hyphomicrobiales</taxon>
        <taxon>Rhizobiaceae</taxon>
        <taxon>Rhizobium/Agrobacterium group</taxon>
        <taxon>Rhizobium</taxon>
    </lineage>
</organism>
<evidence type="ECO:0000313" key="1">
    <source>
        <dbReference type="EMBL" id="CDM61978.1"/>
    </source>
</evidence>
<keyword evidence="2" id="KW-1185">Reference proteome</keyword>
<dbReference type="RefSeq" id="WP_112334140.1">
    <property type="nucleotide sequence ID" value="NZ_ATTO01000109.1"/>
</dbReference>
<name>W6RTA0_9HYPH</name>
<reference evidence="1" key="1">
    <citation type="submission" date="2013-11" db="EMBL/GenBank/DDBJ databases">
        <title>Draft genome sequence of the broad-host-range Rhizobium sp. LPU83 strain, a member of the low-genetic diversity Oregon-like Rhizobium sp. group.</title>
        <authorList>
            <person name="Wibberg D."/>
            <person name="Puehler A."/>
            <person name="Schlueter A."/>
        </authorList>
    </citation>
    <scope>NUCLEOTIDE SEQUENCE [LARGE SCALE GENOMIC DNA]</scope>
    <source>
        <strain evidence="1">LPU83</strain>
        <plasmid evidence="1">pLPU83d</plasmid>
    </source>
</reference>
<evidence type="ECO:0000313" key="2">
    <source>
        <dbReference type="Proteomes" id="UP000019443"/>
    </source>
</evidence>
<sequence>MDEQKQRQWRAFVEGVAHAPGDLIIVIAEIATFLMPHAIAAARLGK</sequence>
<dbReference type="Proteomes" id="UP000019443">
    <property type="component" value="Plasmid pLPU83d"/>
</dbReference>
<accession>W6RTA0</accession>
<dbReference type="HOGENOM" id="CLU_3188233_0_0_5"/>
<dbReference type="AlphaFoldDB" id="W6RTA0"/>
<geneLocation type="plasmid" evidence="1 2">
    <name>pLPU83d</name>
</geneLocation>
<gene>
    <name evidence="1" type="ORF">LPU83_pLPU83d_0607</name>
</gene>